<evidence type="ECO:0000256" key="5">
    <source>
        <dbReference type="ARBA" id="ARBA00038306"/>
    </source>
</evidence>
<dbReference type="InterPro" id="IPR027385">
    <property type="entry name" value="Beta-barrel_OMP"/>
</dbReference>
<organism evidence="8 9">
    <name type="scientific">Candidatus Afipia apatlaquensis</name>
    <dbReference type="NCBI Taxonomy" id="2712852"/>
    <lineage>
        <taxon>Bacteria</taxon>
        <taxon>Pseudomonadati</taxon>
        <taxon>Pseudomonadota</taxon>
        <taxon>Alphaproteobacteria</taxon>
        <taxon>Hyphomicrobiales</taxon>
        <taxon>Nitrobacteraceae</taxon>
        <taxon>Afipia</taxon>
    </lineage>
</organism>
<evidence type="ECO:0000256" key="1">
    <source>
        <dbReference type="ARBA" id="ARBA00004442"/>
    </source>
</evidence>
<evidence type="ECO:0000256" key="6">
    <source>
        <dbReference type="SAM" id="SignalP"/>
    </source>
</evidence>
<evidence type="ECO:0000313" key="9">
    <source>
        <dbReference type="Proteomes" id="UP000480266"/>
    </source>
</evidence>
<sequence length="242" mass="26458">MKTLAFAIGLSILSTGASLAADLPVKAVKADPVPVYTWSGIYGGVNAGYEWTQLDWAYYNLPGQTLARKPEGGQVGAHVGAQYQWKQFVFGVEAQWQTQPMTGVGPDAPVFAPAFDAYMSLSQLFMVGPRVGWVFSPQWMAYGTGGYARGTVSTAFYARGFPNIPALVEKRPDGWFAGGGIDYLITNWLYAGVEYRHIEFDTDLYKTTNIPAVGSARYVSAKADLVQFRLGFKFSGLEPGRY</sequence>
<dbReference type="PANTHER" id="PTHR34001:SF3">
    <property type="entry name" value="BLL7405 PROTEIN"/>
    <property type="match status" value="1"/>
</dbReference>
<dbReference type="Pfam" id="PF13505">
    <property type="entry name" value="OMP_b-brl"/>
    <property type="match status" value="1"/>
</dbReference>
<proteinExistence type="inferred from homology"/>
<dbReference type="Proteomes" id="UP000480266">
    <property type="component" value="Unassembled WGS sequence"/>
</dbReference>
<dbReference type="EMBL" id="JAAMRR010000115">
    <property type="protein sequence ID" value="NGX94084.1"/>
    <property type="molecule type" value="Genomic_DNA"/>
</dbReference>
<feature type="signal peptide" evidence="6">
    <location>
        <begin position="1"/>
        <end position="20"/>
    </location>
</feature>
<keyword evidence="4" id="KW-0998">Cell outer membrane</keyword>
<reference evidence="8" key="1">
    <citation type="submission" date="2020-02" db="EMBL/GenBank/DDBJ databases">
        <title>Draft genome sequence of Candidatus Afipia apatlaquensis IBT-C3, a potential strain for decolorization of textile dyes.</title>
        <authorList>
            <person name="Sanchez-Reyes A."/>
            <person name="Breton-Deval L."/>
            <person name="Mangelson H."/>
            <person name="Sanchez-Flores A."/>
        </authorList>
    </citation>
    <scope>NUCLEOTIDE SEQUENCE [LARGE SCALE GENOMIC DNA]</scope>
    <source>
        <strain evidence="8">IBT-C3</strain>
    </source>
</reference>
<dbReference type="PANTHER" id="PTHR34001">
    <property type="entry name" value="BLL7405 PROTEIN"/>
    <property type="match status" value="1"/>
</dbReference>
<dbReference type="InterPro" id="IPR051692">
    <property type="entry name" value="OMP-like"/>
</dbReference>
<comment type="caution">
    <text evidence="8">The sequence shown here is derived from an EMBL/GenBank/DDBJ whole genome shotgun (WGS) entry which is preliminary data.</text>
</comment>
<gene>
    <name evidence="8" type="ORF">G4V63_02175</name>
</gene>
<comment type="similarity">
    <text evidence="5">Belongs to the Omp25/RopB family.</text>
</comment>
<evidence type="ECO:0000313" key="8">
    <source>
        <dbReference type="EMBL" id="NGX94084.1"/>
    </source>
</evidence>
<dbReference type="InterPro" id="IPR011250">
    <property type="entry name" value="OMP/PagP_B-barrel"/>
</dbReference>
<comment type="subcellular location">
    <subcellularLocation>
        <location evidence="1">Cell outer membrane</location>
    </subcellularLocation>
</comment>
<protein>
    <submittedName>
        <fullName evidence="8">Porin family protein</fullName>
    </submittedName>
</protein>
<name>A0A7C9RCL8_9BRAD</name>
<evidence type="ECO:0000256" key="3">
    <source>
        <dbReference type="ARBA" id="ARBA00023136"/>
    </source>
</evidence>
<dbReference type="AlphaFoldDB" id="A0A7C9RCL8"/>
<evidence type="ECO:0000256" key="2">
    <source>
        <dbReference type="ARBA" id="ARBA00022729"/>
    </source>
</evidence>
<keyword evidence="2 6" id="KW-0732">Signal</keyword>
<dbReference type="SUPFAM" id="SSF56925">
    <property type="entry name" value="OMPA-like"/>
    <property type="match status" value="1"/>
</dbReference>
<keyword evidence="3" id="KW-0472">Membrane</keyword>
<evidence type="ECO:0000256" key="4">
    <source>
        <dbReference type="ARBA" id="ARBA00023237"/>
    </source>
</evidence>
<accession>A0A7C9RCL8</accession>
<feature type="domain" description="Outer membrane protein beta-barrel" evidence="7">
    <location>
        <begin position="35"/>
        <end position="210"/>
    </location>
</feature>
<evidence type="ECO:0000259" key="7">
    <source>
        <dbReference type="Pfam" id="PF13505"/>
    </source>
</evidence>
<dbReference type="GO" id="GO:0009279">
    <property type="term" value="C:cell outer membrane"/>
    <property type="evidence" value="ECO:0007669"/>
    <property type="project" value="UniProtKB-SubCell"/>
</dbReference>
<keyword evidence="9" id="KW-1185">Reference proteome</keyword>
<feature type="chain" id="PRO_5028904769" evidence="6">
    <location>
        <begin position="21"/>
        <end position="242"/>
    </location>
</feature>